<dbReference type="PRINTS" id="PR00978">
    <property type="entry name" value="STARPROTEIN"/>
</dbReference>
<dbReference type="GO" id="GO:0032367">
    <property type="term" value="P:intracellular cholesterol transport"/>
    <property type="evidence" value="ECO:0007669"/>
    <property type="project" value="TreeGrafter"/>
</dbReference>
<keyword evidence="2" id="KW-1185">Reference proteome</keyword>
<dbReference type="GO" id="GO:0050810">
    <property type="term" value="P:regulation of steroid biosynthetic process"/>
    <property type="evidence" value="ECO:0007669"/>
    <property type="project" value="TreeGrafter"/>
</dbReference>
<proteinExistence type="predicted"/>
<dbReference type="Ensembl" id="ENSTGET00000008852.1">
    <property type="protein sequence ID" value="ENSTGEP00000007343.1"/>
    <property type="gene ID" value="ENSTGEG00000006023.1"/>
</dbReference>
<dbReference type="PANTHER" id="PTHR46489">
    <property type="entry name" value="STEROIDOGENIC ACUTE REGULATORY PROTEIN, MITOCHONDRIAL"/>
    <property type="match status" value="1"/>
</dbReference>
<dbReference type="GO" id="GO:0006694">
    <property type="term" value="P:steroid biosynthetic process"/>
    <property type="evidence" value="ECO:0007669"/>
    <property type="project" value="InterPro"/>
</dbReference>
<dbReference type="Proteomes" id="UP000694411">
    <property type="component" value="Chromosome 17"/>
</dbReference>
<evidence type="ECO:0000313" key="1">
    <source>
        <dbReference type="Ensembl" id="ENSTGEP00000007343.1"/>
    </source>
</evidence>
<dbReference type="GO" id="GO:0005739">
    <property type="term" value="C:mitochondrion"/>
    <property type="evidence" value="ECO:0007669"/>
    <property type="project" value="InterPro"/>
</dbReference>
<dbReference type="PANTHER" id="PTHR46489:SF1">
    <property type="entry name" value="STEROIDOGENIC ACUTE REGULATORY PROTEIN, MITOCHONDRIAL"/>
    <property type="match status" value="1"/>
</dbReference>
<reference evidence="1" key="3">
    <citation type="submission" date="2025-09" db="UniProtKB">
        <authorList>
            <consortium name="Ensembl"/>
        </authorList>
    </citation>
    <scope>IDENTIFICATION</scope>
</reference>
<accession>A0A8D2EIY4</accession>
<organism evidence="1 2">
    <name type="scientific">Theropithecus gelada</name>
    <name type="common">Gelada baboon</name>
    <dbReference type="NCBI Taxonomy" id="9565"/>
    <lineage>
        <taxon>Eukaryota</taxon>
        <taxon>Metazoa</taxon>
        <taxon>Chordata</taxon>
        <taxon>Craniata</taxon>
        <taxon>Vertebrata</taxon>
        <taxon>Euteleostomi</taxon>
        <taxon>Mammalia</taxon>
        <taxon>Eutheria</taxon>
        <taxon>Euarchontoglires</taxon>
        <taxon>Primates</taxon>
        <taxon>Haplorrhini</taxon>
        <taxon>Catarrhini</taxon>
        <taxon>Cercopithecidae</taxon>
        <taxon>Cercopithecinae</taxon>
        <taxon>Theropithecus</taxon>
    </lineage>
</organism>
<protein>
    <submittedName>
        <fullName evidence="1">Uncharacterized protein</fullName>
    </submittedName>
</protein>
<dbReference type="InterPro" id="IPR029866">
    <property type="entry name" value="StAR"/>
</dbReference>
<sequence>MLLVTFKLCPGSSYRHMRNMKGLRQQAVRSIGQELIRRALGGPPPSTWVNQIRWWSSLLCSLLEETLWPGAVAHACNTSTHRWILPTT</sequence>
<evidence type="ECO:0000313" key="2">
    <source>
        <dbReference type="Proteomes" id="UP000694411"/>
    </source>
</evidence>
<dbReference type="GO" id="GO:0015485">
    <property type="term" value="F:cholesterol binding"/>
    <property type="evidence" value="ECO:0007669"/>
    <property type="project" value="InterPro"/>
</dbReference>
<name>A0A8D2EIY4_THEGE</name>
<dbReference type="InterPro" id="IPR000799">
    <property type="entry name" value="StAR-like"/>
</dbReference>
<dbReference type="GO" id="GO:0120020">
    <property type="term" value="F:cholesterol transfer activity"/>
    <property type="evidence" value="ECO:0007669"/>
    <property type="project" value="InterPro"/>
</dbReference>
<reference evidence="1" key="1">
    <citation type="submission" date="2018-05" db="EMBL/GenBank/DDBJ databases">
        <title>Whole genome of Theropithecus gelada.</title>
        <authorList>
            <person name="Chiou K.L."/>
            <person name="Snyder-Mackler N."/>
        </authorList>
    </citation>
    <scope>NUCLEOTIDE SEQUENCE [LARGE SCALE GENOMIC DNA]</scope>
</reference>
<dbReference type="AlphaFoldDB" id="A0A8D2EIY4"/>
<reference evidence="1" key="2">
    <citation type="submission" date="2025-08" db="UniProtKB">
        <authorList>
            <consortium name="Ensembl"/>
        </authorList>
    </citation>
    <scope>IDENTIFICATION</scope>
</reference>